<organism evidence="1">
    <name type="scientific">Ajellomyces dermatitidis (strain ATCC 18188 / CBS 674.68)</name>
    <name type="common">Blastomyces dermatitidis</name>
    <dbReference type="NCBI Taxonomy" id="653446"/>
    <lineage>
        <taxon>Eukaryota</taxon>
        <taxon>Fungi</taxon>
        <taxon>Dikarya</taxon>
        <taxon>Ascomycota</taxon>
        <taxon>Pezizomycotina</taxon>
        <taxon>Eurotiomycetes</taxon>
        <taxon>Eurotiomycetidae</taxon>
        <taxon>Onygenales</taxon>
        <taxon>Ajellomycetaceae</taxon>
        <taxon>Blastomyces</taxon>
    </lineage>
</organism>
<proteinExistence type="predicted"/>
<dbReference type="AlphaFoldDB" id="F2T6F0"/>
<gene>
    <name evidence="1" type="ORF">BDDG_01701</name>
</gene>
<sequence>MNSAVSGSVAVEIWRFDAHVLSVFVEHIITDTSPGLFGFLQLYPTFMTRVTIYGLHGCESSHDNQKSQDVPRESYEASLWGDIHISYRFEDVQKVTTEIQKVVSSKRRSRQSFNGSLLILNRVPPAVIHCLDYELLAPLSKAAELGHVEIVNLLLQQSNVYSHTRDSRNVTPLQYAAAQGNYDVMDLLQIWPEETTIPNGN</sequence>
<reference evidence="1" key="1">
    <citation type="submission" date="2010-03" db="EMBL/GenBank/DDBJ databases">
        <title>Annotation of Blastomyces dermatitidis strain ATCC 18188.</title>
        <authorList>
            <consortium name="The Broad Institute Genome Sequencing Platform"/>
            <consortium name="Broad Institute Genome Sequencing Center for Infectious Disease."/>
            <person name="Cuomo C."/>
            <person name="Klein B."/>
            <person name="Sullivan T."/>
            <person name="Heitman J."/>
            <person name="Young S."/>
            <person name="Zeng Q."/>
            <person name="Gargeya S."/>
            <person name="Alvarado L."/>
            <person name="Berlin A.M."/>
            <person name="Chapman S.B."/>
            <person name="Chen Z."/>
            <person name="Freedman E."/>
            <person name="Gellesch M."/>
            <person name="Goldberg J."/>
            <person name="Griggs A."/>
            <person name="Gujja S."/>
            <person name="Heilman E."/>
            <person name="Heiman D."/>
            <person name="Howarth C."/>
            <person name="Mehta T."/>
            <person name="Neiman D."/>
            <person name="Pearson M."/>
            <person name="Roberts A."/>
            <person name="Saif S."/>
            <person name="Shea T."/>
            <person name="Shenoy N."/>
            <person name="Sisk P."/>
            <person name="Stolte C."/>
            <person name="Sykes S."/>
            <person name="White J."/>
            <person name="Yandava C."/>
            <person name="Haas B."/>
            <person name="Nusbaum C."/>
            <person name="Birren B."/>
        </authorList>
    </citation>
    <scope>NUCLEOTIDE SEQUENCE</scope>
    <source>
        <strain evidence="1">ATCC 18188</strain>
    </source>
</reference>
<dbReference type="InterPro" id="IPR002110">
    <property type="entry name" value="Ankyrin_rpt"/>
</dbReference>
<evidence type="ECO:0000313" key="1">
    <source>
        <dbReference type="EMBL" id="EGE78764.1"/>
    </source>
</evidence>
<dbReference type="EMBL" id="GG749411">
    <property type="protein sequence ID" value="EGE78764.1"/>
    <property type="molecule type" value="Genomic_DNA"/>
</dbReference>
<protein>
    <submittedName>
        <fullName evidence="1">Uncharacterized protein</fullName>
    </submittedName>
</protein>
<dbReference type="SUPFAM" id="SSF48403">
    <property type="entry name" value="Ankyrin repeat"/>
    <property type="match status" value="1"/>
</dbReference>
<dbReference type="Pfam" id="PF12796">
    <property type="entry name" value="Ank_2"/>
    <property type="match status" value="1"/>
</dbReference>
<dbReference type="Proteomes" id="UP000007802">
    <property type="component" value="Unassembled WGS sequence"/>
</dbReference>
<dbReference type="HOGENOM" id="CLU_1360083_0_0_1"/>
<dbReference type="InterPro" id="IPR036770">
    <property type="entry name" value="Ankyrin_rpt-contain_sf"/>
</dbReference>
<dbReference type="Gene3D" id="1.25.40.20">
    <property type="entry name" value="Ankyrin repeat-containing domain"/>
    <property type="match status" value="1"/>
</dbReference>
<name>F2T6F0_AJEDA</name>
<dbReference type="OrthoDB" id="4186266at2759"/>
<accession>F2T6F0</accession>